<protein>
    <recommendedName>
        <fullName evidence="1">Transposase-associated domain-containing protein</fullName>
    </recommendedName>
</protein>
<dbReference type="InterPro" id="IPR029480">
    <property type="entry name" value="Transpos_assoc"/>
</dbReference>
<evidence type="ECO:0000259" key="1">
    <source>
        <dbReference type="Pfam" id="PF13963"/>
    </source>
</evidence>
<dbReference type="Pfam" id="PF13963">
    <property type="entry name" value="Transpos_assoc"/>
    <property type="match status" value="1"/>
</dbReference>
<proteinExistence type="predicted"/>
<dbReference type="AlphaFoldDB" id="A0AAQ3UJE1"/>
<evidence type="ECO:0000313" key="2">
    <source>
        <dbReference type="EMBL" id="WVZ91082.1"/>
    </source>
</evidence>
<gene>
    <name evidence="2" type="ORF">U9M48_037300</name>
</gene>
<dbReference type="PANTHER" id="PTHR10775">
    <property type="entry name" value="OS08G0208400 PROTEIN"/>
    <property type="match status" value="1"/>
</dbReference>
<dbReference type="Proteomes" id="UP001341281">
    <property type="component" value="Chromosome 08"/>
</dbReference>
<name>A0AAQ3UJE1_PASNO</name>
<dbReference type="PANTHER" id="PTHR10775:SF169">
    <property type="entry name" value="TRANSPOSASE"/>
    <property type="match status" value="1"/>
</dbReference>
<keyword evidence="3" id="KW-1185">Reference proteome</keyword>
<evidence type="ECO:0000313" key="3">
    <source>
        <dbReference type="Proteomes" id="UP001341281"/>
    </source>
</evidence>
<sequence length="479" mass="55718">MLPAIGSVPVGVTNRDQSGVRGSIAKSHMDSGFIPCPCFDCKNQKEYSSSRDIQLHLMKRGFMPNYVCWTKHGESGVMLEDDEEEFHNVDYAEHPFFADTMMGDGEDVEDTDALGAMLQAAEKYRDNENVRKKLERMMEDHKTPLYPDCKGGHKKLRSTLELLQWKATNCISDKAFTQLLKLIKEFLLEGNKLPETTYEAKEVVCPIGLEVQKKHSCPNDCILYRGKELEDLKACLVCKASRYKIRRNDSGDVEGEPPRKRIPAKVMWYFPIIPRLKRLFQNKEHAKMVRWHKEQSKEDDMLRYPTDRSQWRKVDRMYSQFVEDARNIRFGLSTDGMNPFSEMSSSHSTWPVTLCIYNLPPWLCLKPKFIMMPALIQGLKQPGNHIDVYLQPLVEELLELWSTGVRMWDEYKQEDFDLHAMLFVTINDWPALSNLLGQSNKGFRACTHYLDDTDIMYLKHCRKVVYMGNRRFLFFANTC</sequence>
<organism evidence="2 3">
    <name type="scientific">Paspalum notatum var. saurae</name>
    <dbReference type="NCBI Taxonomy" id="547442"/>
    <lineage>
        <taxon>Eukaryota</taxon>
        <taxon>Viridiplantae</taxon>
        <taxon>Streptophyta</taxon>
        <taxon>Embryophyta</taxon>
        <taxon>Tracheophyta</taxon>
        <taxon>Spermatophyta</taxon>
        <taxon>Magnoliopsida</taxon>
        <taxon>Liliopsida</taxon>
        <taxon>Poales</taxon>
        <taxon>Poaceae</taxon>
        <taxon>PACMAD clade</taxon>
        <taxon>Panicoideae</taxon>
        <taxon>Andropogonodae</taxon>
        <taxon>Paspaleae</taxon>
        <taxon>Paspalinae</taxon>
        <taxon>Paspalum</taxon>
    </lineage>
</organism>
<dbReference type="InterPro" id="IPR004242">
    <property type="entry name" value="Transposase_21"/>
</dbReference>
<feature type="domain" description="Transposase-associated" evidence="1">
    <location>
        <begin position="27"/>
        <end position="74"/>
    </location>
</feature>
<dbReference type="EMBL" id="CP144752">
    <property type="protein sequence ID" value="WVZ91082.1"/>
    <property type="molecule type" value="Genomic_DNA"/>
</dbReference>
<accession>A0AAQ3UJE1</accession>
<reference evidence="2 3" key="1">
    <citation type="submission" date="2024-02" db="EMBL/GenBank/DDBJ databases">
        <title>High-quality chromosome-scale genome assembly of Pensacola bahiagrass (Paspalum notatum Flugge var. saurae).</title>
        <authorList>
            <person name="Vega J.M."/>
            <person name="Podio M."/>
            <person name="Orjuela J."/>
            <person name="Siena L.A."/>
            <person name="Pessino S.C."/>
            <person name="Combes M.C."/>
            <person name="Mariac C."/>
            <person name="Albertini E."/>
            <person name="Pupilli F."/>
            <person name="Ortiz J.P.A."/>
            <person name="Leblanc O."/>
        </authorList>
    </citation>
    <scope>NUCLEOTIDE SEQUENCE [LARGE SCALE GENOMIC DNA]</scope>
    <source>
        <strain evidence="2">R1</strain>
        <tissue evidence="2">Leaf</tissue>
    </source>
</reference>
<dbReference type="Pfam" id="PF02992">
    <property type="entry name" value="Transposase_21"/>
    <property type="match status" value="1"/>
</dbReference>